<sequence>MRFVSTFVIALAVARWSSAQGLPDKAAAEALFNDARRLLDEGKIAEACPKFEESHRLDPASGTALNLGDCLEKLGRTASAFMAFGEAAAIARRDGNTGRGEEAARRALELEGRLSRLAVIVPAPSRVRGLTLWRDGAAVAEAQWGTAVPLDGGTHVIEARAPGRTPWKVERTIREPGTVRVEVPVLEVAVEPNRPFIPEHSKTQAVAGIVLMGVGFAGLGVSLALGAAADDKDAASKDHCLPRDPNKCYPEGVALRNESIFLANTSTVVISVGAASFLLGGTLFLLATRSRPAKPTTHAWVVPTLSPTSAGVSMGGSW</sequence>
<feature type="transmembrane region" description="Helical" evidence="1">
    <location>
        <begin position="268"/>
        <end position="287"/>
    </location>
</feature>
<proteinExistence type="predicted"/>
<evidence type="ECO:0000313" key="2">
    <source>
        <dbReference type="EMBL" id="MDC0748305.1"/>
    </source>
</evidence>
<keyword evidence="3" id="KW-1185">Reference proteome</keyword>
<evidence type="ECO:0000256" key="1">
    <source>
        <dbReference type="SAM" id="Phobius"/>
    </source>
</evidence>
<organism evidence="2 3">
    <name type="scientific">Polyangium mundeleinium</name>
    <dbReference type="NCBI Taxonomy" id="2995306"/>
    <lineage>
        <taxon>Bacteria</taxon>
        <taxon>Pseudomonadati</taxon>
        <taxon>Myxococcota</taxon>
        <taxon>Polyangia</taxon>
        <taxon>Polyangiales</taxon>
        <taxon>Polyangiaceae</taxon>
        <taxon>Polyangium</taxon>
    </lineage>
</organism>
<accession>A0ABT5F2K3</accession>
<name>A0ABT5F2K3_9BACT</name>
<keyword evidence="1" id="KW-0472">Membrane</keyword>
<evidence type="ECO:0000313" key="3">
    <source>
        <dbReference type="Proteomes" id="UP001221411"/>
    </source>
</evidence>
<keyword evidence="1" id="KW-1133">Transmembrane helix</keyword>
<protein>
    <recommendedName>
        <fullName evidence="4">Tetratricopeptide repeat protein</fullName>
    </recommendedName>
</protein>
<dbReference type="SUPFAM" id="SSF48452">
    <property type="entry name" value="TPR-like"/>
    <property type="match status" value="1"/>
</dbReference>
<comment type="caution">
    <text evidence="2">The sequence shown here is derived from an EMBL/GenBank/DDBJ whole genome shotgun (WGS) entry which is preliminary data.</text>
</comment>
<reference evidence="2 3" key="1">
    <citation type="submission" date="2022-11" db="EMBL/GenBank/DDBJ databases">
        <title>Minimal conservation of predation-associated metabolite biosynthetic gene clusters underscores biosynthetic potential of Myxococcota including descriptions for ten novel species: Archangium lansinium sp. nov., Myxococcus landrumus sp. nov., Nannocystis bai.</title>
        <authorList>
            <person name="Ahearne A."/>
            <person name="Stevens C."/>
            <person name="Dowd S."/>
        </authorList>
    </citation>
    <scope>NUCLEOTIDE SEQUENCE [LARGE SCALE GENOMIC DNA]</scope>
    <source>
        <strain evidence="2 3">RJM3</strain>
    </source>
</reference>
<keyword evidence="1" id="KW-0812">Transmembrane</keyword>
<dbReference type="EMBL" id="JAQNDO010000001">
    <property type="protein sequence ID" value="MDC0748305.1"/>
    <property type="molecule type" value="Genomic_DNA"/>
</dbReference>
<gene>
    <name evidence="2" type="ORF">POL67_43665</name>
</gene>
<dbReference type="Gene3D" id="1.25.40.10">
    <property type="entry name" value="Tetratricopeptide repeat domain"/>
    <property type="match status" value="1"/>
</dbReference>
<dbReference type="RefSeq" id="WP_271927185.1">
    <property type="nucleotide sequence ID" value="NZ_JAQNDO010000001.1"/>
</dbReference>
<evidence type="ECO:0008006" key="4">
    <source>
        <dbReference type="Google" id="ProtNLM"/>
    </source>
</evidence>
<dbReference type="Proteomes" id="UP001221411">
    <property type="component" value="Unassembled WGS sequence"/>
</dbReference>
<dbReference type="InterPro" id="IPR011990">
    <property type="entry name" value="TPR-like_helical_dom_sf"/>
</dbReference>